<dbReference type="GeneID" id="35597218"/>
<dbReference type="AlphaFoldDB" id="A0A2D3UM70"/>
<dbReference type="EMBL" id="FJUY01000002">
    <property type="protein sequence ID" value="CZT16152.1"/>
    <property type="molecule type" value="Genomic_DNA"/>
</dbReference>
<reference evidence="1 2" key="1">
    <citation type="submission" date="2016-03" db="EMBL/GenBank/DDBJ databases">
        <authorList>
            <person name="Ploux O."/>
        </authorList>
    </citation>
    <scope>NUCLEOTIDE SEQUENCE [LARGE SCALE GENOMIC DNA]</scope>
    <source>
        <strain evidence="1 2">URUG2</strain>
    </source>
</reference>
<accession>A0A2D3UM70</accession>
<dbReference type="Proteomes" id="UP000225277">
    <property type="component" value="Unassembled WGS sequence"/>
</dbReference>
<evidence type="ECO:0000313" key="2">
    <source>
        <dbReference type="Proteomes" id="UP000225277"/>
    </source>
</evidence>
<evidence type="ECO:0000313" key="1">
    <source>
        <dbReference type="EMBL" id="CZT16152.1"/>
    </source>
</evidence>
<gene>
    <name evidence="1" type="ORF">RCC_01993</name>
</gene>
<sequence>MPETFAKIKHLHILVSICQPDGALKYRGSVVRNLQPNLQTIVDTLLESGNKLSTLIVRYWSHFGGEYEAVRESLEGPLPRSMATRPPALIRNAMTGRFQQIHAHSMHSTIFRDIHMLDPLKALKGVADYVNIRGDLPCEYRDELRKILSTEEPRIAGRKLRKADIEAASKKPKPDGGLAAFAAEKLAEDPDMEPGMKTLYNELLNSSTMSPAVKSLLFPEDYGVDTMEPLSDHQQAATAVPEAVPIGSIGVLDGKVIFGPVRPPSLGNGA</sequence>
<proteinExistence type="predicted"/>
<organism evidence="1 2">
    <name type="scientific">Ramularia collo-cygni</name>
    <dbReference type="NCBI Taxonomy" id="112498"/>
    <lineage>
        <taxon>Eukaryota</taxon>
        <taxon>Fungi</taxon>
        <taxon>Dikarya</taxon>
        <taxon>Ascomycota</taxon>
        <taxon>Pezizomycotina</taxon>
        <taxon>Dothideomycetes</taxon>
        <taxon>Dothideomycetidae</taxon>
        <taxon>Mycosphaerellales</taxon>
        <taxon>Mycosphaerellaceae</taxon>
        <taxon>Ramularia</taxon>
    </lineage>
</organism>
<keyword evidence="2" id="KW-1185">Reference proteome</keyword>
<dbReference type="STRING" id="112498.A0A2D3UM70"/>
<name>A0A2D3UM70_9PEZI</name>
<dbReference type="OrthoDB" id="3649779at2759"/>
<dbReference type="RefSeq" id="XP_023623045.1">
    <property type="nucleotide sequence ID" value="XM_023767277.1"/>
</dbReference>
<protein>
    <submittedName>
        <fullName evidence="1">Uncharacterized protein</fullName>
    </submittedName>
</protein>